<evidence type="ECO:0000256" key="8">
    <source>
        <dbReference type="ARBA" id="ARBA00023136"/>
    </source>
</evidence>
<feature type="transmembrane region" description="Helical" evidence="12">
    <location>
        <begin position="177"/>
        <end position="199"/>
    </location>
</feature>
<evidence type="ECO:0000256" key="7">
    <source>
        <dbReference type="ARBA" id="ARBA00022989"/>
    </source>
</evidence>
<accession>A0A383EHF7</accession>
<keyword evidence="6" id="KW-0573">Peptidoglycan synthesis</keyword>
<dbReference type="GO" id="GO:0032153">
    <property type="term" value="C:cell division site"/>
    <property type="evidence" value="ECO:0007669"/>
    <property type="project" value="TreeGrafter"/>
</dbReference>
<evidence type="ECO:0000256" key="12">
    <source>
        <dbReference type="SAM" id="Phobius"/>
    </source>
</evidence>
<keyword evidence="7 12" id="KW-1133">Transmembrane helix</keyword>
<evidence type="ECO:0000256" key="10">
    <source>
        <dbReference type="ARBA" id="ARBA00044770"/>
    </source>
</evidence>
<reference evidence="13" key="1">
    <citation type="submission" date="2018-05" db="EMBL/GenBank/DDBJ databases">
        <authorList>
            <person name="Lanie J.A."/>
            <person name="Ng W.-L."/>
            <person name="Kazmierczak K.M."/>
            <person name="Andrzejewski T.M."/>
            <person name="Davidsen T.M."/>
            <person name="Wayne K.J."/>
            <person name="Tettelin H."/>
            <person name="Glass J.I."/>
            <person name="Rusch D."/>
            <person name="Podicherti R."/>
            <person name="Tsui H.-C.T."/>
            <person name="Winkler M.E."/>
        </authorList>
    </citation>
    <scope>NUCLEOTIDE SEQUENCE</scope>
</reference>
<evidence type="ECO:0000256" key="2">
    <source>
        <dbReference type="ARBA" id="ARBA00022676"/>
    </source>
</evidence>
<gene>
    <name evidence="13" type="ORF">METZ01_LOCUS508589</name>
</gene>
<feature type="transmembrane region" description="Helical" evidence="12">
    <location>
        <begin position="111"/>
        <end position="134"/>
    </location>
</feature>
<keyword evidence="2" id="KW-0328">Glycosyltransferase</keyword>
<evidence type="ECO:0000256" key="11">
    <source>
        <dbReference type="ARBA" id="ARBA00049902"/>
    </source>
</evidence>
<evidence type="ECO:0000256" key="6">
    <source>
        <dbReference type="ARBA" id="ARBA00022984"/>
    </source>
</evidence>
<dbReference type="PANTHER" id="PTHR30474:SF2">
    <property type="entry name" value="PEPTIDOGLYCAN GLYCOSYLTRANSFERASE FTSW-RELATED"/>
    <property type="match status" value="1"/>
</dbReference>
<sequence>DYGTTFLCGAVGATMMFLAGVSLRWLLPIVGLAVSGFALLVYLDPVRIRRVTSFLDVEANANDSAYQLWQGMLAFGVGGVDGVGLGKGRQQMHFLPEAHTDFIFSVIGEELGLIFSLGIVACFLALFVLVAWRLREAPNLYLFLIGSGAILVIALQAVINVGVVTGSMPTKGMSLPFISYGGSNLMVTFVLIGLILNVFRSWGGPVLSRSREL</sequence>
<organism evidence="13">
    <name type="scientific">marine metagenome</name>
    <dbReference type="NCBI Taxonomy" id="408172"/>
    <lineage>
        <taxon>unclassified sequences</taxon>
        <taxon>metagenomes</taxon>
        <taxon>ecological metagenomes</taxon>
    </lineage>
</organism>
<evidence type="ECO:0000256" key="9">
    <source>
        <dbReference type="ARBA" id="ARBA00032370"/>
    </source>
</evidence>
<dbReference type="PANTHER" id="PTHR30474">
    <property type="entry name" value="CELL CYCLE PROTEIN"/>
    <property type="match status" value="1"/>
</dbReference>
<dbReference type="AlphaFoldDB" id="A0A383EHF7"/>
<keyword evidence="4 12" id="KW-0812">Transmembrane</keyword>
<comment type="subcellular location">
    <subcellularLocation>
        <location evidence="1">Membrane</location>
        <topology evidence="1">Multi-pass membrane protein</topology>
    </subcellularLocation>
</comment>
<dbReference type="GO" id="GO:0005886">
    <property type="term" value="C:plasma membrane"/>
    <property type="evidence" value="ECO:0007669"/>
    <property type="project" value="TreeGrafter"/>
</dbReference>
<feature type="transmembrane region" description="Helical" evidence="12">
    <location>
        <begin position="25"/>
        <end position="43"/>
    </location>
</feature>
<keyword evidence="3" id="KW-0808">Transferase</keyword>
<dbReference type="EC" id="2.4.99.28" evidence="10"/>
<dbReference type="GO" id="GO:0008955">
    <property type="term" value="F:peptidoglycan glycosyltransferase activity"/>
    <property type="evidence" value="ECO:0007669"/>
    <property type="project" value="UniProtKB-EC"/>
</dbReference>
<comment type="catalytic activity">
    <reaction evidence="11">
        <text>[GlcNAc-(1-&gt;4)-Mur2Ac(oyl-L-Ala-gamma-D-Glu-L-Lys-D-Ala-D-Ala)](n)-di-trans,octa-cis-undecaprenyl diphosphate + beta-D-GlcNAc-(1-&gt;4)-Mur2Ac(oyl-L-Ala-gamma-D-Glu-L-Lys-D-Ala-D-Ala)-di-trans,octa-cis-undecaprenyl diphosphate = [GlcNAc-(1-&gt;4)-Mur2Ac(oyl-L-Ala-gamma-D-Glu-L-Lys-D-Ala-D-Ala)](n+1)-di-trans,octa-cis-undecaprenyl diphosphate + di-trans,octa-cis-undecaprenyl diphosphate + H(+)</text>
        <dbReference type="Rhea" id="RHEA:23708"/>
        <dbReference type="Rhea" id="RHEA-COMP:9602"/>
        <dbReference type="Rhea" id="RHEA-COMP:9603"/>
        <dbReference type="ChEBI" id="CHEBI:15378"/>
        <dbReference type="ChEBI" id="CHEBI:58405"/>
        <dbReference type="ChEBI" id="CHEBI:60033"/>
        <dbReference type="ChEBI" id="CHEBI:78435"/>
        <dbReference type="EC" id="2.4.99.28"/>
    </reaction>
</comment>
<evidence type="ECO:0000256" key="1">
    <source>
        <dbReference type="ARBA" id="ARBA00004141"/>
    </source>
</evidence>
<name>A0A383EHF7_9ZZZZ</name>
<feature type="non-terminal residue" evidence="13">
    <location>
        <position position="1"/>
    </location>
</feature>
<dbReference type="GO" id="GO:0009252">
    <property type="term" value="P:peptidoglycan biosynthetic process"/>
    <property type="evidence" value="ECO:0007669"/>
    <property type="project" value="UniProtKB-KW"/>
</dbReference>
<dbReference type="InterPro" id="IPR001182">
    <property type="entry name" value="FtsW/RodA"/>
</dbReference>
<proteinExistence type="predicted"/>
<feature type="transmembrane region" description="Helical" evidence="12">
    <location>
        <begin position="140"/>
        <end position="165"/>
    </location>
</feature>
<dbReference type="GO" id="GO:0015648">
    <property type="term" value="F:lipid-linked peptidoglycan transporter activity"/>
    <property type="evidence" value="ECO:0007669"/>
    <property type="project" value="TreeGrafter"/>
</dbReference>
<evidence type="ECO:0000256" key="3">
    <source>
        <dbReference type="ARBA" id="ARBA00022679"/>
    </source>
</evidence>
<protein>
    <recommendedName>
        <fullName evidence="10">peptidoglycan glycosyltransferase</fullName>
        <ecNumber evidence="10">2.4.99.28</ecNumber>
    </recommendedName>
    <alternativeName>
        <fullName evidence="9">Peptidoglycan polymerase</fullName>
    </alternativeName>
</protein>
<dbReference type="GO" id="GO:0051301">
    <property type="term" value="P:cell division"/>
    <property type="evidence" value="ECO:0007669"/>
    <property type="project" value="InterPro"/>
</dbReference>
<evidence type="ECO:0000256" key="5">
    <source>
        <dbReference type="ARBA" id="ARBA00022960"/>
    </source>
</evidence>
<evidence type="ECO:0000256" key="4">
    <source>
        <dbReference type="ARBA" id="ARBA00022692"/>
    </source>
</evidence>
<keyword evidence="5" id="KW-0133">Cell shape</keyword>
<evidence type="ECO:0000313" key="13">
    <source>
        <dbReference type="EMBL" id="SVE55735.1"/>
    </source>
</evidence>
<dbReference type="GO" id="GO:0008360">
    <property type="term" value="P:regulation of cell shape"/>
    <property type="evidence" value="ECO:0007669"/>
    <property type="project" value="UniProtKB-KW"/>
</dbReference>
<dbReference type="EMBL" id="UINC01225596">
    <property type="protein sequence ID" value="SVE55735.1"/>
    <property type="molecule type" value="Genomic_DNA"/>
</dbReference>
<keyword evidence="8 12" id="KW-0472">Membrane</keyword>
<dbReference type="Pfam" id="PF01098">
    <property type="entry name" value="FTSW_RODA_SPOVE"/>
    <property type="match status" value="1"/>
</dbReference>